<accession>A0ACB9SQZ4</accession>
<sequence length="620" mass="68915">MDSVQDLDILMGHLGTWNIKSINNKEEELEEEFSKANLDILGIAITIMPKRVTTFITVYRPNEDDNMEAKDAFWNGLQAAYEDSRGDIFIMGDINARIGNNRAGYENYNECFVPELDGNSTSLNFSHPNLTQFVPMTPLGVPDSCNLLGGFNQTISCDRWVYDTTYYKSSRGMEWNFVCDRRWMGAVAQSSYMFGVFFGAITLGSAADKYGRKTIYCWSATFQLILGVLVAFVPEFYSFLVIRFLYGIFGSAGSYITGFVLTMELVGPSKRTPCGIAFQAAFAVGFMLVAGWGAIVKDRQILQIIYGLHSLILFANWWIMDESPRWLWAQGRVKESVAIIQKGLKMNSSPITIDPNDYVSKTKIRRDSTQNEEAGLGDLFKTPNLRNKTLNVCLCWFANSIAYYGLSLSAGKLYGNPYLILFLMGIVEIPSYLLTALIMDRTGRRGLISFYMLTGGLCCLIAAKLTQGSTEATSTVMIGKFLIASSFAIVYNYSAELFPTVVRNSALGLGSMCARLSGAMTPLISLLDSLNPTLPAMIFGVIALISGFLTLFLPETLGYPMPQSIEDGEKFGAGDTCFTACMGKKRRLPPTPPKEEGIIKEMQPLDRKNQDSYNHKEDEL</sequence>
<protein>
    <submittedName>
        <fullName evidence="1">Solute carrier family 22 member</fullName>
    </submittedName>
</protein>
<organism evidence="1 2">
    <name type="scientific">Holotrichia oblita</name>
    <name type="common">Chafer beetle</name>
    <dbReference type="NCBI Taxonomy" id="644536"/>
    <lineage>
        <taxon>Eukaryota</taxon>
        <taxon>Metazoa</taxon>
        <taxon>Ecdysozoa</taxon>
        <taxon>Arthropoda</taxon>
        <taxon>Hexapoda</taxon>
        <taxon>Insecta</taxon>
        <taxon>Pterygota</taxon>
        <taxon>Neoptera</taxon>
        <taxon>Endopterygota</taxon>
        <taxon>Coleoptera</taxon>
        <taxon>Polyphaga</taxon>
        <taxon>Scarabaeiformia</taxon>
        <taxon>Scarabaeidae</taxon>
        <taxon>Melolonthinae</taxon>
        <taxon>Holotrichia</taxon>
    </lineage>
</organism>
<reference evidence="1" key="1">
    <citation type="submission" date="2022-04" db="EMBL/GenBank/DDBJ databases">
        <title>Chromosome-scale genome assembly of Holotrichia oblita Faldermann.</title>
        <authorList>
            <person name="Rongchong L."/>
        </authorList>
    </citation>
    <scope>NUCLEOTIDE SEQUENCE</scope>
    <source>
        <strain evidence="1">81SQS9</strain>
    </source>
</reference>
<evidence type="ECO:0000313" key="2">
    <source>
        <dbReference type="Proteomes" id="UP001056778"/>
    </source>
</evidence>
<comment type="caution">
    <text evidence="1">The sequence shown here is derived from an EMBL/GenBank/DDBJ whole genome shotgun (WGS) entry which is preliminary data.</text>
</comment>
<gene>
    <name evidence="1" type="ORF">MML48_7g00020152</name>
</gene>
<proteinExistence type="predicted"/>
<evidence type="ECO:0000313" key="1">
    <source>
        <dbReference type="EMBL" id="KAI4457572.1"/>
    </source>
</evidence>
<keyword evidence="2" id="KW-1185">Reference proteome</keyword>
<dbReference type="EMBL" id="CM043021">
    <property type="protein sequence ID" value="KAI4457572.1"/>
    <property type="molecule type" value="Genomic_DNA"/>
</dbReference>
<dbReference type="Proteomes" id="UP001056778">
    <property type="component" value="Chromosome 7"/>
</dbReference>
<name>A0ACB9SQZ4_HOLOL</name>